<dbReference type="RefSeq" id="WP_136989745.1">
    <property type="nucleotide sequence ID" value="NZ_SZPQ01000009.1"/>
</dbReference>
<keyword evidence="3" id="KW-1185">Reference proteome</keyword>
<accession>A0ABY2SPD0</accession>
<dbReference type="Pfam" id="PF01177">
    <property type="entry name" value="Asp_Glu_race"/>
    <property type="match status" value="1"/>
</dbReference>
<dbReference type="EMBL" id="SZPQ01000009">
    <property type="protein sequence ID" value="TKI06996.1"/>
    <property type="molecule type" value="Genomic_DNA"/>
</dbReference>
<reference evidence="2 3" key="1">
    <citation type="submission" date="2019-04" db="EMBL/GenBank/DDBJ databases">
        <authorList>
            <person name="Li M."/>
            <person name="Gao C."/>
        </authorList>
    </citation>
    <scope>NUCLEOTIDE SEQUENCE [LARGE SCALE GENOMIC DNA]</scope>
    <source>
        <strain evidence="2 3">BGMRC 2031</strain>
    </source>
</reference>
<dbReference type="Proteomes" id="UP000305202">
    <property type="component" value="Unassembled WGS sequence"/>
</dbReference>
<proteinExistence type="inferred from homology"/>
<dbReference type="InterPro" id="IPR053714">
    <property type="entry name" value="Iso_Racemase_Enz_sf"/>
</dbReference>
<name>A0ABY2SPD0_9HYPH</name>
<evidence type="ECO:0000313" key="3">
    <source>
        <dbReference type="Proteomes" id="UP000305202"/>
    </source>
</evidence>
<evidence type="ECO:0000256" key="1">
    <source>
        <dbReference type="ARBA" id="ARBA00038414"/>
    </source>
</evidence>
<protein>
    <submittedName>
        <fullName evidence="2">Hydantoin racemase</fullName>
    </submittedName>
</protein>
<dbReference type="InterPro" id="IPR015942">
    <property type="entry name" value="Asp/Glu/hydantoin_racemase"/>
</dbReference>
<comment type="similarity">
    <text evidence="1">Belongs to the HyuE racemase family.</text>
</comment>
<sequence length="260" mass="29055">MRICWIHPTARTAALEDLWSAIETNIAAITEKDTTIHFRFPAMSTGFTRSLYAEHINSVLMLEEALKAQDEGFDGVFLGCWNDALWEAREILDIPVASVGEQSMLASLAMARKFAVITVSDKTRVAIERDIMAYGLLDRAINNPVRTIKPYSSAQLLMESVTAPEKQFIPSFEKVAKQCIDDGAEIILVGCTYYGTLLRKAGYRHIPGTQVPVMDSSAVAIKYLENMINIHQKLAMVKSRALTFAPPPAEQRDKSRNLFR</sequence>
<evidence type="ECO:0000313" key="2">
    <source>
        <dbReference type="EMBL" id="TKI06996.1"/>
    </source>
</evidence>
<dbReference type="Gene3D" id="3.40.50.12500">
    <property type="match status" value="1"/>
</dbReference>
<comment type="caution">
    <text evidence="2">The sequence shown here is derived from an EMBL/GenBank/DDBJ whole genome shotgun (WGS) entry which is preliminary data.</text>
</comment>
<organism evidence="2 3">
    <name type="scientific">Martelella alba</name>
    <dbReference type="NCBI Taxonomy" id="2590451"/>
    <lineage>
        <taxon>Bacteria</taxon>
        <taxon>Pseudomonadati</taxon>
        <taxon>Pseudomonadota</taxon>
        <taxon>Alphaproteobacteria</taxon>
        <taxon>Hyphomicrobiales</taxon>
        <taxon>Aurantimonadaceae</taxon>
        <taxon>Martelella</taxon>
    </lineage>
</organism>
<gene>
    <name evidence="2" type="ORF">FCN80_08615</name>
</gene>